<dbReference type="EMBL" id="JAGKHQ010000003">
    <property type="protein sequence ID" value="KAG7520272.1"/>
    <property type="molecule type" value="Genomic_DNA"/>
</dbReference>
<comment type="caution">
    <text evidence="1">The sequence shown here is derived from an EMBL/GenBank/DDBJ whole genome shotgun (WGS) entry which is preliminary data.</text>
</comment>
<evidence type="ECO:0000313" key="1">
    <source>
        <dbReference type="EMBL" id="KAG7520272.1"/>
    </source>
</evidence>
<organism evidence="1 2">
    <name type="scientific">Solea senegalensis</name>
    <name type="common">Senegalese sole</name>
    <dbReference type="NCBI Taxonomy" id="28829"/>
    <lineage>
        <taxon>Eukaryota</taxon>
        <taxon>Metazoa</taxon>
        <taxon>Chordata</taxon>
        <taxon>Craniata</taxon>
        <taxon>Vertebrata</taxon>
        <taxon>Euteleostomi</taxon>
        <taxon>Actinopterygii</taxon>
        <taxon>Neopterygii</taxon>
        <taxon>Teleostei</taxon>
        <taxon>Neoteleostei</taxon>
        <taxon>Acanthomorphata</taxon>
        <taxon>Carangaria</taxon>
        <taxon>Pleuronectiformes</taxon>
        <taxon>Pleuronectoidei</taxon>
        <taxon>Soleidae</taxon>
        <taxon>Solea</taxon>
    </lineage>
</organism>
<name>A0AAV6SUW6_SOLSE</name>
<reference evidence="1 2" key="1">
    <citation type="journal article" date="2021" name="Sci. Rep.">
        <title>Chromosome anchoring in Senegalese sole (Solea senegalensis) reveals sex-associated markers and genome rearrangements in flatfish.</title>
        <authorList>
            <person name="Guerrero-Cozar I."/>
            <person name="Gomez-Garrido J."/>
            <person name="Berbel C."/>
            <person name="Martinez-Blanch J.F."/>
            <person name="Alioto T."/>
            <person name="Claros M.G."/>
            <person name="Gagnaire P.A."/>
            <person name="Manchado M."/>
        </authorList>
    </citation>
    <scope>NUCLEOTIDE SEQUENCE [LARGE SCALE GENOMIC DNA]</scope>
    <source>
        <strain evidence="1">Sse05_10M</strain>
    </source>
</reference>
<evidence type="ECO:0000313" key="2">
    <source>
        <dbReference type="Proteomes" id="UP000693946"/>
    </source>
</evidence>
<protein>
    <submittedName>
        <fullName evidence="1">Uncharacterized protein</fullName>
    </submittedName>
</protein>
<gene>
    <name evidence="1" type="ORF">JOB18_026421</name>
</gene>
<sequence>MSTEGDDNVAGAAVTSSADIQRSVPQLGKVTISEKECLGFQSMKTRADAFNIRRNIR</sequence>
<dbReference type="AlphaFoldDB" id="A0AAV6SUW6"/>
<accession>A0AAV6SUW6</accession>
<keyword evidence="2" id="KW-1185">Reference proteome</keyword>
<dbReference type="Proteomes" id="UP000693946">
    <property type="component" value="Linkage Group LG11"/>
</dbReference>
<proteinExistence type="predicted"/>